<dbReference type="Gene3D" id="2.30.180.10">
    <property type="entry name" value="FAS1 domain"/>
    <property type="match status" value="1"/>
</dbReference>
<name>A0ABS7Z8M8_9SPHI</name>
<comment type="caution">
    <text evidence="3">The sequence shown here is derived from an EMBL/GenBank/DDBJ whole genome shotgun (WGS) entry which is preliminary data.</text>
</comment>
<dbReference type="InterPro" id="IPR036378">
    <property type="entry name" value="FAS1_dom_sf"/>
</dbReference>
<feature type="signal peptide" evidence="1">
    <location>
        <begin position="1"/>
        <end position="22"/>
    </location>
</feature>
<proteinExistence type="predicted"/>
<evidence type="ECO:0000259" key="2">
    <source>
        <dbReference type="Pfam" id="PF02469"/>
    </source>
</evidence>
<dbReference type="Proteomes" id="UP001165302">
    <property type="component" value="Unassembled WGS sequence"/>
</dbReference>
<feature type="chain" id="PRO_5045404262" evidence="1">
    <location>
        <begin position="23"/>
        <end position="239"/>
    </location>
</feature>
<dbReference type="EMBL" id="JADEYP010000023">
    <property type="protein sequence ID" value="MCA5005912.1"/>
    <property type="molecule type" value="Genomic_DNA"/>
</dbReference>
<gene>
    <name evidence="3" type="ORF">IPZ78_12200</name>
</gene>
<dbReference type="SUPFAM" id="SSF82153">
    <property type="entry name" value="FAS1 domain"/>
    <property type="match status" value="1"/>
</dbReference>
<feature type="domain" description="FAS1" evidence="2">
    <location>
        <begin position="51"/>
        <end position="218"/>
    </location>
</feature>
<dbReference type="InterPro" id="IPR000782">
    <property type="entry name" value="FAS1_domain"/>
</dbReference>
<sequence>MKNKFFCSILVALFLLNFFACEKSQYIDSGVFQNDFKGTTMDYLKSRPELFDSLTKIIDQADLANEINMESNTFFAPPNISIMKSVRHLNYQLKNNGQDTIKNLDKIDKAIWREFLQMYIFRGSRMLNDYPQVDTNRMTAFPGQGFVSIGNNNMNIGVIYNDVKTKNNEGQEQVVQYAGYRQLYFSSVDVTNELGRMINVPVATSNLKTSNGVIHVLNFSKHSLGFSGQYFASRAYTFF</sequence>
<protein>
    <submittedName>
        <fullName evidence="3">Fasciclin domain-containing protein</fullName>
    </submittedName>
</protein>
<reference evidence="3" key="1">
    <citation type="submission" date="2020-10" db="EMBL/GenBank/DDBJ databases">
        <authorList>
            <person name="Lu T."/>
            <person name="Wang Q."/>
            <person name="Han X."/>
        </authorList>
    </citation>
    <scope>NUCLEOTIDE SEQUENCE</scope>
    <source>
        <strain evidence="3">WQ 366</strain>
    </source>
</reference>
<accession>A0ABS7Z8M8</accession>
<evidence type="ECO:0000313" key="3">
    <source>
        <dbReference type="EMBL" id="MCA5005912.1"/>
    </source>
</evidence>
<dbReference type="Pfam" id="PF02469">
    <property type="entry name" value="Fasciclin"/>
    <property type="match status" value="1"/>
</dbReference>
<dbReference type="RefSeq" id="WP_225554119.1">
    <property type="nucleotide sequence ID" value="NZ_JADEYP010000023.1"/>
</dbReference>
<evidence type="ECO:0000256" key="1">
    <source>
        <dbReference type="SAM" id="SignalP"/>
    </source>
</evidence>
<keyword evidence="4" id="KW-1185">Reference proteome</keyword>
<evidence type="ECO:0000313" key="4">
    <source>
        <dbReference type="Proteomes" id="UP001165302"/>
    </source>
</evidence>
<organism evidence="3 4">
    <name type="scientific">Sphingobacterium bovistauri</name>
    <dbReference type="NCBI Taxonomy" id="2781959"/>
    <lineage>
        <taxon>Bacteria</taxon>
        <taxon>Pseudomonadati</taxon>
        <taxon>Bacteroidota</taxon>
        <taxon>Sphingobacteriia</taxon>
        <taxon>Sphingobacteriales</taxon>
        <taxon>Sphingobacteriaceae</taxon>
        <taxon>Sphingobacterium</taxon>
    </lineage>
</organism>
<keyword evidence="1" id="KW-0732">Signal</keyword>